<name>A0A2H4J2P2_9CAUD</name>
<protein>
    <submittedName>
        <fullName evidence="1">Uncharacterized protein</fullName>
    </submittedName>
</protein>
<organism evidence="1">
    <name type="scientific">uncultured Caudovirales phage</name>
    <dbReference type="NCBI Taxonomy" id="2100421"/>
    <lineage>
        <taxon>Viruses</taxon>
        <taxon>Duplodnaviria</taxon>
        <taxon>Heunggongvirae</taxon>
        <taxon>Uroviricota</taxon>
        <taxon>Caudoviricetes</taxon>
        <taxon>Peduoviridae</taxon>
        <taxon>Maltschvirus</taxon>
        <taxon>Maltschvirus maltsch</taxon>
    </lineage>
</organism>
<proteinExistence type="predicted"/>
<dbReference type="EMBL" id="MF417889">
    <property type="protein sequence ID" value="ASN69380.1"/>
    <property type="molecule type" value="Genomic_DNA"/>
</dbReference>
<gene>
    <name evidence="1" type="ORF">10S14_58</name>
</gene>
<evidence type="ECO:0000313" key="1">
    <source>
        <dbReference type="EMBL" id="ASN69380.1"/>
    </source>
</evidence>
<accession>A0A2H4J2P2</accession>
<sequence length="66" mass="7641">MTTNTLELSSTINQRYRYETAGKTPTQIQRELRKKGVQGFVVKVAGRKVTMKVLEQHIKSNRECMK</sequence>
<reference evidence="1" key="1">
    <citation type="submission" date="2017-06" db="EMBL/GenBank/DDBJ databases">
        <title>Novel phages from South African skin metaviromes.</title>
        <authorList>
            <person name="van Zyl L.J."/>
            <person name="Abrahams Y."/>
            <person name="Stander E.A."/>
            <person name="Kirby B.M."/>
            <person name="Clavaud C."/>
            <person name="Farcet C."/>
            <person name="Breton L."/>
            <person name="Trindade M.I."/>
        </authorList>
    </citation>
    <scope>NUCLEOTIDE SEQUENCE</scope>
</reference>